<evidence type="ECO:0000313" key="2">
    <source>
        <dbReference type="EMBL" id="KAF7440199.1"/>
    </source>
</evidence>
<evidence type="ECO:0000256" key="1">
    <source>
        <dbReference type="SAM" id="Coils"/>
    </source>
</evidence>
<reference evidence="2" key="1">
    <citation type="submission" date="2019-07" db="EMBL/GenBank/DDBJ databases">
        <authorList>
            <person name="Palmer J.M."/>
        </authorList>
    </citation>
    <scope>NUCLEOTIDE SEQUENCE</scope>
    <source>
        <strain evidence="2">PC9</strain>
    </source>
</reference>
<accession>A0A8H7A3R2</accession>
<dbReference type="VEuPathDB" id="FungiDB:PC9H_000543"/>
<evidence type="ECO:0000313" key="3">
    <source>
        <dbReference type="Proteomes" id="UP000623687"/>
    </source>
</evidence>
<feature type="coiled-coil region" evidence="1">
    <location>
        <begin position="100"/>
        <end position="127"/>
    </location>
</feature>
<proteinExistence type="predicted"/>
<keyword evidence="3" id="KW-1185">Reference proteome</keyword>
<dbReference type="AlphaFoldDB" id="A0A8H7A3R2"/>
<gene>
    <name evidence="2" type="ORF">PC9H_000543</name>
</gene>
<comment type="caution">
    <text evidence="2">The sequence shown here is derived from an EMBL/GenBank/DDBJ whole genome shotgun (WGS) entry which is preliminary data.</text>
</comment>
<dbReference type="Proteomes" id="UP000623687">
    <property type="component" value="Unassembled WGS sequence"/>
</dbReference>
<dbReference type="EMBL" id="JACETU010000001">
    <property type="protein sequence ID" value="KAF7440199.1"/>
    <property type="molecule type" value="Genomic_DNA"/>
</dbReference>
<protein>
    <submittedName>
        <fullName evidence="2">Uncharacterized protein</fullName>
    </submittedName>
</protein>
<keyword evidence="1" id="KW-0175">Coiled coil</keyword>
<dbReference type="RefSeq" id="XP_036636043.1">
    <property type="nucleotide sequence ID" value="XM_036770198.1"/>
</dbReference>
<dbReference type="GeneID" id="59370384"/>
<organism evidence="2 3">
    <name type="scientific">Pleurotus ostreatus</name>
    <name type="common">Oyster mushroom</name>
    <name type="synonym">White-rot fungus</name>
    <dbReference type="NCBI Taxonomy" id="5322"/>
    <lineage>
        <taxon>Eukaryota</taxon>
        <taxon>Fungi</taxon>
        <taxon>Dikarya</taxon>
        <taxon>Basidiomycota</taxon>
        <taxon>Agaricomycotina</taxon>
        <taxon>Agaricomycetes</taxon>
        <taxon>Agaricomycetidae</taxon>
        <taxon>Agaricales</taxon>
        <taxon>Pleurotineae</taxon>
        <taxon>Pleurotaceae</taxon>
        <taxon>Pleurotus</taxon>
    </lineage>
</organism>
<name>A0A8H7A3R2_PLEOS</name>
<dbReference type="OrthoDB" id="3264586at2759"/>
<sequence length="212" mass="23945">MLQQREKMQPKRANEGGRKLLMGMTSRTIYANSSLDGLLDALSKSQFRCLFEPVISILHIESNAKKNNGKSSGFTTEKQEIFTQCRANATEVSRKGIKHLDAAKQHLEELRNQEIGLDKKIEDMKLMWEANGSNLKAVLQVHPALVEDLFPRRKAETSAAADRLDEHKVEREGSLKTFLKHANTHLSRGREHEKIATDARALIKNYKALLTG</sequence>